<comment type="caution">
    <text evidence="2">The sequence shown here is derived from an EMBL/GenBank/DDBJ whole genome shotgun (WGS) entry which is preliminary data.</text>
</comment>
<organism evidence="2 3">
    <name type="scientific">Linnemannia schmuckeri</name>
    <dbReference type="NCBI Taxonomy" id="64567"/>
    <lineage>
        <taxon>Eukaryota</taxon>
        <taxon>Fungi</taxon>
        <taxon>Fungi incertae sedis</taxon>
        <taxon>Mucoromycota</taxon>
        <taxon>Mortierellomycotina</taxon>
        <taxon>Mortierellomycetes</taxon>
        <taxon>Mortierellales</taxon>
        <taxon>Mortierellaceae</taxon>
        <taxon>Linnemannia</taxon>
    </lineage>
</organism>
<name>A0A9P5RF81_9FUNG</name>
<dbReference type="Proteomes" id="UP000748756">
    <property type="component" value="Unassembled WGS sequence"/>
</dbReference>
<accession>A0A9P5RF81</accession>
<gene>
    <name evidence="2" type="ORF">BG015_004303</name>
</gene>
<reference evidence="2" key="1">
    <citation type="journal article" date="2020" name="Fungal Divers.">
        <title>Resolving the Mortierellaceae phylogeny through synthesis of multi-gene phylogenetics and phylogenomics.</title>
        <authorList>
            <person name="Vandepol N."/>
            <person name="Liber J."/>
            <person name="Desiro A."/>
            <person name="Na H."/>
            <person name="Kennedy M."/>
            <person name="Barry K."/>
            <person name="Grigoriev I.V."/>
            <person name="Miller A.N."/>
            <person name="O'Donnell K."/>
            <person name="Stajich J.E."/>
            <person name="Bonito G."/>
        </authorList>
    </citation>
    <scope>NUCLEOTIDE SEQUENCE</scope>
    <source>
        <strain evidence="2">NRRL 6426</strain>
    </source>
</reference>
<dbReference type="AlphaFoldDB" id="A0A9P5RF81"/>
<dbReference type="EMBL" id="JAAAUQ010002045">
    <property type="protein sequence ID" value="KAF9128690.1"/>
    <property type="molecule type" value="Genomic_DNA"/>
</dbReference>
<evidence type="ECO:0000256" key="1">
    <source>
        <dbReference type="SAM" id="SignalP"/>
    </source>
</evidence>
<keyword evidence="1" id="KW-0732">Signal</keyword>
<proteinExistence type="predicted"/>
<evidence type="ECO:0000313" key="2">
    <source>
        <dbReference type="EMBL" id="KAF9128690.1"/>
    </source>
</evidence>
<sequence>IMQLSTASLIAVVGMLAVTLTTVSAQGDPVCIKRCDEAFSAPLGDCILAHPKEPKHPERKQCVGDAHYQWRDCLENCYE</sequence>
<keyword evidence="3" id="KW-1185">Reference proteome</keyword>
<feature type="chain" id="PRO_5040300989" evidence="1">
    <location>
        <begin position="26"/>
        <end position="79"/>
    </location>
</feature>
<feature type="non-terminal residue" evidence="2">
    <location>
        <position position="1"/>
    </location>
</feature>
<feature type="signal peptide" evidence="1">
    <location>
        <begin position="1"/>
        <end position="25"/>
    </location>
</feature>
<protein>
    <submittedName>
        <fullName evidence="2">Uncharacterized protein</fullName>
    </submittedName>
</protein>
<dbReference type="OrthoDB" id="2366329at2759"/>
<evidence type="ECO:0000313" key="3">
    <source>
        <dbReference type="Proteomes" id="UP000748756"/>
    </source>
</evidence>